<evidence type="ECO:0000259" key="1">
    <source>
        <dbReference type="Pfam" id="PF01433"/>
    </source>
</evidence>
<keyword evidence="2" id="KW-0031">Aminopeptidase</keyword>
<gene>
    <name evidence="2" type="ORF">OO016_00155</name>
</gene>
<dbReference type="RefSeq" id="WP_266009930.1">
    <property type="nucleotide sequence ID" value="NZ_JAPFQP010000001.1"/>
</dbReference>
<keyword evidence="2" id="KW-0378">Hydrolase</keyword>
<dbReference type="GO" id="GO:0004177">
    <property type="term" value="F:aminopeptidase activity"/>
    <property type="evidence" value="ECO:0007669"/>
    <property type="project" value="UniProtKB-KW"/>
</dbReference>
<protein>
    <submittedName>
        <fullName evidence="2">M1 family aminopeptidase</fullName>
    </submittedName>
</protein>
<reference evidence="2" key="1">
    <citation type="submission" date="2022-11" db="EMBL/GenBank/DDBJ databases">
        <title>The characterization of three novel Bacteroidetes species and genomic analysis of their roles in tidal elemental geochemical cycles.</title>
        <authorList>
            <person name="Ma K.-J."/>
        </authorList>
    </citation>
    <scope>NUCLEOTIDE SEQUENCE</scope>
    <source>
        <strain evidence="2">M415</strain>
    </source>
</reference>
<dbReference type="GO" id="GO:0008270">
    <property type="term" value="F:zinc ion binding"/>
    <property type="evidence" value="ECO:0007669"/>
    <property type="project" value="InterPro"/>
</dbReference>
<accession>A0AAE3MJ03</accession>
<evidence type="ECO:0000313" key="2">
    <source>
        <dbReference type="EMBL" id="MCX2717997.1"/>
    </source>
</evidence>
<feature type="domain" description="Peptidase M1 membrane alanine aminopeptidase" evidence="1">
    <location>
        <begin position="286"/>
        <end position="407"/>
    </location>
</feature>
<name>A0AAE3MJ03_9FLAO</name>
<dbReference type="AlphaFoldDB" id="A0AAE3MJ03"/>
<proteinExistence type="predicted"/>
<evidence type="ECO:0000313" key="3">
    <source>
        <dbReference type="Proteomes" id="UP001207116"/>
    </source>
</evidence>
<comment type="caution">
    <text evidence="2">The sequence shown here is derived from an EMBL/GenBank/DDBJ whole genome shotgun (WGS) entry which is preliminary data.</text>
</comment>
<dbReference type="GO" id="GO:0008237">
    <property type="term" value="F:metallopeptidase activity"/>
    <property type="evidence" value="ECO:0007669"/>
    <property type="project" value="InterPro"/>
</dbReference>
<sequence>MTTFNLAFRQSLIVLLLAIIVGCQKKEPSDIHYTISPEVRDSVSLLRVQLELEPDISGTTRIKYDDKAWGQEDLFNALEEVNLLSPVGGAMEINKDSSWILVNHNGEGGPLVIEYLLKQDFSLEEQPRECYRPIIQPEYFHIFSHNLFMVPDSWESVSKETRQVSLSWEGFPEDFVIHNSFGSKERVQQLNDISLDKFHMAVFVGGDFRLMKGDIKGNRIVLAVRGDWIPFTENEVFEVLMETLEAQRNFWDDHSQEYFTVTLRPMAIERGSAFQGSGLTNSFACQISNNKYTELSQIIYLFNHELQHNWTGNAIKNDNEEEQYWFSEGFTDYYTAKNISRYEIGGTERMFFIKQLNETIRNLYTSPVVDAPNSEINYDNFWVNQDYGKLAYYRGAVYAFLLDNFIYKETSGEKNLDQLMQGILKDAVNEGQKVSHAYWLSELEAYLGADAGIFFEKHIVNGEPFPLKELLKKFGYEFDLNSRVFDLGFEFSEGRKSVKSIDETSEAYKAGLREGDQFVTYSIEYGSIEKPVSLEVKRDEQNISLSYLAVKQLSIPRLLESPANLAKLSSLQ</sequence>
<dbReference type="InterPro" id="IPR027268">
    <property type="entry name" value="Peptidase_M4/M1_CTD_sf"/>
</dbReference>
<dbReference type="EMBL" id="JAPFQP010000001">
    <property type="protein sequence ID" value="MCX2717997.1"/>
    <property type="molecule type" value="Genomic_DNA"/>
</dbReference>
<dbReference type="SUPFAM" id="SSF55486">
    <property type="entry name" value="Metalloproteases ('zincins'), catalytic domain"/>
    <property type="match status" value="1"/>
</dbReference>
<dbReference type="Gene3D" id="1.10.390.10">
    <property type="entry name" value="Neutral Protease Domain 2"/>
    <property type="match status" value="1"/>
</dbReference>
<organism evidence="2 3">
    <name type="scientific">Lentiprolixibacter aurantiacus</name>
    <dbReference type="NCBI Taxonomy" id="2993939"/>
    <lineage>
        <taxon>Bacteria</taxon>
        <taxon>Pseudomonadati</taxon>
        <taxon>Bacteroidota</taxon>
        <taxon>Flavobacteriia</taxon>
        <taxon>Flavobacteriales</taxon>
        <taxon>Flavobacteriaceae</taxon>
        <taxon>Lentiprolixibacter</taxon>
    </lineage>
</organism>
<keyword evidence="2" id="KW-0645">Protease</keyword>
<dbReference type="Pfam" id="PF01433">
    <property type="entry name" value="Peptidase_M1"/>
    <property type="match status" value="1"/>
</dbReference>
<dbReference type="InterPro" id="IPR014782">
    <property type="entry name" value="Peptidase_M1_dom"/>
</dbReference>
<dbReference type="Proteomes" id="UP001207116">
    <property type="component" value="Unassembled WGS sequence"/>
</dbReference>
<keyword evidence="3" id="KW-1185">Reference proteome</keyword>